<sequence>QEIRTRWKQGLNLGELEQKWGWTGKKGKVEQCRPRSGWFTAPSKRK</sequence>
<protein>
    <submittedName>
        <fullName evidence="1">Uncharacterized protein</fullName>
    </submittedName>
</protein>
<feature type="non-terminal residue" evidence="1">
    <location>
        <position position="46"/>
    </location>
</feature>
<reference evidence="1" key="1">
    <citation type="submission" date="2010-02" db="EMBL/GenBank/DDBJ databases">
        <title>Analysis of host pathogen interaction in tikka disease of groundnut using fluorescent based cDNA-AFLP.</title>
        <authorList>
            <person name="Kumar D."/>
            <person name="Kirti P.B."/>
        </authorList>
    </citation>
    <scope>NUCLEOTIDE SEQUENCE</scope>
</reference>
<dbReference type="EMBL" id="GU785022">
    <property type="protein sequence ID" value="ADK60863.1"/>
    <property type="molecule type" value="mRNA"/>
</dbReference>
<evidence type="ECO:0000313" key="1">
    <source>
        <dbReference type="EMBL" id="ADK60863.1"/>
    </source>
</evidence>
<name>E2EBZ0_9FABA</name>
<accession>E2EBZ0</accession>
<feature type="non-terminal residue" evidence="1">
    <location>
        <position position="1"/>
    </location>
</feature>
<organism evidence="1">
    <name type="scientific">Arachis diogoi</name>
    <dbReference type="NCBI Taxonomy" id="170720"/>
    <lineage>
        <taxon>Eukaryota</taxon>
        <taxon>Viridiplantae</taxon>
        <taxon>Streptophyta</taxon>
        <taxon>Embryophyta</taxon>
        <taxon>Tracheophyta</taxon>
        <taxon>Spermatophyta</taxon>
        <taxon>Magnoliopsida</taxon>
        <taxon>eudicotyledons</taxon>
        <taxon>Gunneridae</taxon>
        <taxon>Pentapetalae</taxon>
        <taxon>rosids</taxon>
        <taxon>fabids</taxon>
        <taxon>Fabales</taxon>
        <taxon>Fabaceae</taxon>
        <taxon>Papilionoideae</taxon>
        <taxon>50 kb inversion clade</taxon>
        <taxon>dalbergioids sensu lato</taxon>
        <taxon>Dalbergieae</taxon>
        <taxon>Pterocarpus clade</taxon>
        <taxon>Arachis</taxon>
    </lineage>
</organism>
<dbReference type="AlphaFoldDB" id="E2EBZ0"/>
<proteinExistence type="evidence at transcript level"/>